<dbReference type="Proteomes" id="UP000623129">
    <property type="component" value="Unassembled WGS sequence"/>
</dbReference>
<keyword evidence="1" id="KW-0812">Transmembrane</keyword>
<keyword evidence="1" id="KW-1133">Transmembrane helix</keyword>
<reference evidence="3" key="1">
    <citation type="submission" date="2020-01" db="EMBL/GenBank/DDBJ databases">
        <title>Genome sequence of Kobresia littledalei, the first chromosome-level genome in the family Cyperaceae.</title>
        <authorList>
            <person name="Qu G."/>
        </authorList>
    </citation>
    <scope>NUCLEOTIDE SEQUENCE</scope>
    <source>
        <strain evidence="3">C.B.Clarke</strain>
        <tissue evidence="3">Leaf</tissue>
    </source>
</reference>
<dbReference type="OrthoDB" id="1931521at2759"/>
<evidence type="ECO:0000313" key="4">
    <source>
        <dbReference type="Proteomes" id="UP000623129"/>
    </source>
</evidence>
<dbReference type="EMBL" id="SWLB01000002">
    <property type="protein sequence ID" value="KAF3340758.1"/>
    <property type="molecule type" value="Genomic_DNA"/>
</dbReference>
<feature type="domain" description="DUF6821" evidence="2">
    <location>
        <begin position="138"/>
        <end position="259"/>
    </location>
</feature>
<keyword evidence="4" id="KW-1185">Reference proteome</keyword>
<dbReference type="InterPro" id="IPR049224">
    <property type="entry name" value="DUF6821"/>
</dbReference>
<feature type="transmembrane region" description="Helical" evidence="1">
    <location>
        <begin position="190"/>
        <end position="212"/>
    </location>
</feature>
<dbReference type="AlphaFoldDB" id="A0A833RJ03"/>
<organism evidence="3 4">
    <name type="scientific">Carex littledalei</name>
    <dbReference type="NCBI Taxonomy" id="544730"/>
    <lineage>
        <taxon>Eukaryota</taxon>
        <taxon>Viridiplantae</taxon>
        <taxon>Streptophyta</taxon>
        <taxon>Embryophyta</taxon>
        <taxon>Tracheophyta</taxon>
        <taxon>Spermatophyta</taxon>
        <taxon>Magnoliopsida</taxon>
        <taxon>Liliopsida</taxon>
        <taxon>Poales</taxon>
        <taxon>Cyperaceae</taxon>
        <taxon>Cyperoideae</taxon>
        <taxon>Cariceae</taxon>
        <taxon>Carex</taxon>
        <taxon>Carex subgen. Euthyceras</taxon>
    </lineage>
</organism>
<keyword evidence="1" id="KW-0472">Membrane</keyword>
<name>A0A833RJ03_9POAL</name>
<comment type="caution">
    <text evidence="3">The sequence shown here is derived from an EMBL/GenBank/DDBJ whole genome shotgun (WGS) entry which is preliminary data.</text>
</comment>
<evidence type="ECO:0000313" key="3">
    <source>
        <dbReference type="EMBL" id="KAF3340758.1"/>
    </source>
</evidence>
<dbReference type="PANTHER" id="PTHR33646">
    <property type="entry name" value="GB|AAF00631.1"/>
    <property type="match status" value="1"/>
</dbReference>
<accession>A0A833RJ03</accession>
<evidence type="ECO:0000259" key="2">
    <source>
        <dbReference type="Pfam" id="PF20705"/>
    </source>
</evidence>
<dbReference type="InterPro" id="IPR045883">
    <property type="entry name" value="At4g13530-like"/>
</dbReference>
<dbReference type="Pfam" id="PF20705">
    <property type="entry name" value="DUF6821"/>
    <property type="match status" value="1"/>
</dbReference>
<evidence type="ECO:0000256" key="1">
    <source>
        <dbReference type="SAM" id="Phobius"/>
    </source>
</evidence>
<gene>
    <name evidence="3" type="ORF">FCM35_KLT09602</name>
</gene>
<dbReference type="PANTHER" id="PTHR33646:SF6">
    <property type="entry name" value="TRANSMEMBRANE PROTEIN"/>
    <property type="match status" value="1"/>
</dbReference>
<sequence>MAEVVDLDEWEVLSCNNSSCKDEFEEDDFTYLDYFSQDQDLEQRGEISSVTCDEHEQDSIGELGFGEMEVLNEFYLNQIDDGIVNLEGESEQIHSENLNSSVFPFQGIDNSDSVFSSKSKGEQNGDCSNSSLKLGKGLDEQNISFDENKPESTKNQISKVQDGSKGDVLLVWWKVPVEVIKYCVFGVRPVWSISMAMGFLGFLMFSRSYYLYKMKQKDSKTRLQVKVRFDEKKRAVVQTRAARLNKVVSFVRRDPILRTLHPAFGVTPFPAMSSFQWAP</sequence>
<proteinExistence type="predicted"/>
<protein>
    <recommendedName>
        <fullName evidence="2">DUF6821 domain-containing protein</fullName>
    </recommendedName>
</protein>